<dbReference type="NCBIfam" id="TIGR02444">
    <property type="entry name" value="TIGR02444 family protein"/>
    <property type="match status" value="1"/>
</dbReference>
<protein>
    <submittedName>
        <fullName evidence="1">TIGR02444 family protein</fullName>
    </submittedName>
</protein>
<dbReference type="InterPro" id="IPR012659">
    <property type="entry name" value="CHP02444"/>
</dbReference>
<comment type="caution">
    <text evidence="1">The sequence shown here is derived from an EMBL/GenBank/DDBJ whole genome shotgun (WGS) entry which is preliminary data.</text>
</comment>
<sequence length="175" mass="19794">MAADFITQMKLRNDLWNFALQFYGQAGVETLCLKLQNDYELSINRLLLACWAGTVGKTLVLDNFSSPAEAWQREVTHLVRAARYRVRRAKVEQHELDGCYNALRQAELACEQVELSMLYASAESLEQNAFCLSNVEYNLGLYLQSADQPISCSLEEDLQALIRAVDDFMASKARG</sequence>
<proteinExistence type="predicted"/>
<accession>A0A2G6JB68</accession>
<dbReference type="EMBL" id="PDSG01000004">
    <property type="protein sequence ID" value="PIE20681.1"/>
    <property type="molecule type" value="Genomic_DNA"/>
</dbReference>
<dbReference type="Proteomes" id="UP000242733">
    <property type="component" value="Unassembled WGS sequence"/>
</dbReference>
<evidence type="ECO:0000313" key="1">
    <source>
        <dbReference type="EMBL" id="PIE20681.1"/>
    </source>
</evidence>
<organism evidence="1 2">
    <name type="scientific">Neptuniibacter caesariensis</name>
    <dbReference type="NCBI Taxonomy" id="207954"/>
    <lineage>
        <taxon>Bacteria</taxon>
        <taxon>Pseudomonadati</taxon>
        <taxon>Pseudomonadota</taxon>
        <taxon>Gammaproteobacteria</taxon>
        <taxon>Oceanospirillales</taxon>
        <taxon>Oceanospirillaceae</taxon>
        <taxon>Neptuniibacter</taxon>
    </lineage>
</organism>
<name>A0A2G6JB68_NEPCE</name>
<dbReference type="Pfam" id="PF09523">
    <property type="entry name" value="DUF2390"/>
    <property type="match status" value="1"/>
</dbReference>
<gene>
    <name evidence="1" type="ORF">CSA61_00510</name>
</gene>
<evidence type="ECO:0000313" key="2">
    <source>
        <dbReference type="Proteomes" id="UP000242733"/>
    </source>
</evidence>
<dbReference type="AlphaFoldDB" id="A0A2G6JB68"/>
<reference evidence="1 2" key="1">
    <citation type="submission" date="2017-10" db="EMBL/GenBank/DDBJ databases">
        <title>Novel microbial diversity and functional potential in the marine mammal oral microbiome.</title>
        <authorList>
            <person name="Dudek N.K."/>
            <person name="Sun C.L."/>
            <person name="Burstein D."/>
            <person name="Kantor R.S."/>
            <person name="Aliaga Goltsman D.S."/>
            <person name="Bik E.M."/>
            <person name="Thomas B.C."/>
            <person name="Banfield J.F."/>
            <person name="Relman D.A."/>
        </authorList>
    </citation>
    <scope>NUCLEOTIDE SEQUENCE [LARGE SCALE GENOMIC DNA]</scope>
    <source>
        <strain evidence="1">DOLJORAL78_49_30</strain>
    </source>
</reference>